<reference evidence="2" key="1">
    <citation type="submission" date="2023-03" db="EMBL/GenBank/DDBJ databases">
        <authorList>
            <person name="Julca I."/>
        </authorList>
    </citation>
    <scope>NUCLEOTIDE SEQUENCE</scope>
</reference>
<evidence type="ECO:0000313" key="2">
    <source>
        <dbReference type="EMBL" id="CAI9098890.1"/>
    </source>
</evidence>
<proteinExistence type="predicted"/>
<sequence length="108" mass="11983">MATQRSETTIGPWMCVRKWGKRPSNSVNPRTQTKEITAKMNNVNKFAILADPKFSEEVPTRVFNVDESTMAFPASSSISGHRKGVDLAKSKRPNPPRVSAKRKPEALG</sequence>
<protein>
    <submittedName>
        <fullName evidence="2">OLC1v1035619C1</fullName>
    </submittedName>
</protein>
<feature type="region of interest" description="Disordered" evidence="1">
    <location>
        <begin position="70"/>
        <end position="108"/>
    </location>
</feature>
<dbReference type="EMBL" id="OX459120">
    <property type="protein sequence ID" value="CAI9098890.1"/>
    <property type="molecule type" value="Genomic_DNA"/>
</dbReference>
<dbReference type="AlphaFoldDB" id="A0AAV1CTG9"/>
<gene>
    <name evidence="2" type="ORF">OLC1_LOCUS9001</name>
</gene>
<keyword evidence="3" id="KW-1185">Reference proteome</keyword>
<evidence type="ECO:0000313" key="3">
    <source>
        <dbReference type="Proteomes" id="UP001161247"/>
    </source>
</evidence>
<organism evidence="2 3">
    <name type="scientific">Oldenlandia corymbosa var. corymbosa</name>
    <dbReference type="NCBI Taxonomy" id="529605"/>
    <lineage>
        <taxon>Eukaryota</taxon>
        <taxon>Viridiplantae</taxon>
        <taxon>Streptophyta</taxon>
        <taxon>Embryophyta</taxon>
        <taxon>Tracheophyta</taxon>
        <taxon>Spermatophyta</taxon>
        <taxon>Magnoliopsida</taxon>
        <taxon>eudicotyledons</taxon>
        <taxon>Gunneridae</taxon>
        <taxon>Pentapetalae</taxon>
        <taxon>asterids</taxon>
        <taxon>lamiids</taxon>
        <taxon>Gentianales</taxon>
        <taxon>Rubiaceae</taxon>
        <taxon>Rubioideae</taxon>
        <taxon>Spermacoceae</taxon>
        <taxon>Hedyotis-Oldenlandia complex</taxon>
        <taxon>Oldenlandia</taxon>
    </lineage>
</organism>
<dbReference type="Proteomes" id="UP001161247">
    <property type="component" value="Chromosome 3"/>
</dbReference>
<accession>A0AAV1CTG9</accession>
<name>A0AAV1CTG9_OLDCO</name>
<evidence type="ECO:0000256" key="1">
    <source>
        <dbReference type="SAM" id="MobiDB-lite"/>
    </source>
</evidence>